<reference evidence="3" key="1">
    <citation type="submission" date="2021-01" db="EMBL/GenBank/DDBJ databases">
        <authorList>
            <person name="Corre E."/>
            <person name="Pelletier E."/>
            <person name="Niang G."/>
            <person name="Scheremetjew M."/>
            <person name="Finn R."/>
            <person name="Kale V."/>
            <person name="Holt S."/>
            <person name="Cochrane G."/>
            <person name="Meng A."/>
            <person name="Brown T."/>
            <person name="Cohen L."/>
        </authorList>
    </citation>
    <scope>NUCLEOTIDE SEQUENCE</scope>
    <source>
        <strain evidence="3">SAG 11-49</strain>
    </source>
</reference>
<accession>A0A7S0S2W1</accession>
<evidence type="ECO:0000256" key="1">
    <source>
        <dbReference type="SAM" id="MobiDB-lite"/>
    </source>
</evidence>
<feature type="transmembrane region" description="Helical" evidence="2">
    <location>
        <begin position="47"/>
        <end position="66"/>
    </location>
</feature>
<keyword evidence="2" id="KW-1133">Transmembrane helix</keyword>
<protein>
    <submittedName>
        <fullName evidence="3">Uncharacterized protein</fullName>
    </submittedName>
</protein>
<evidence type="ECO:0000313" key="3">
    <source>
        <dbReference type="EMBL" id="CAD8694086.1"/>
    </source>
</evidence>
<feature type="region of interest" description="Disordered" evidence="1">
    <location>
        <begin position="16"/>
        <end position="45"/>
    </location>
</feature>
<feature type="compositionally biased region" description="Low complexity" evidence="1">
    <location>
        <begin position="26"/>
        <end position="45"/>
    </location>
</feature>
<keyword evidence="2" id="KW-0812">Transmembrane</keyword>
<evidence type="ECO:0000256" key="2">
    <source>
        <dbReference type="SAM" id="Phobius"/>
    </source>
</evidence>
<gene>
    <name evidence="3" type="ORF">CLEI1391_LOCUS18269</name>
</gene>
<dbReference type="AlphaFoldDB" id="A0A7S0S2W1"/>
<organism evidence="3">
    <name type="scientific">Chlamydomonas leiostraca</name>
    <dbReference type="NCBI Taxonomy" id="1034604"/>
    <lineage>
        <taxon>Eukaryota</taxon>
        <taxon>Viridiplantae</taxon>
        <taxon>Chlorophyta</taxon>
        <taxon>core chlorophytes</taxon>
        <taxon>Chlorophyceae</taxon>
        <taxon>CS clade</taxon>
        <taxon>Chlamydomonadales</taxon>
        <taxon>Chlamydomonadaceae</taxon>
        <taxon>Chlamydomonas</taxon>
    </lineage>
</organism>
<keyword evidence="2" id="KW-0472">Membrane</keyword>
<name>A0A7S0S2W1_9CHLO</name>
<sequence>MAFSLSHFAGAAHVRPTVSTRAVQKGTPGTASGAGSAGPAPTPSGGMPLWALPALAVAVAAPVYGFQKNQREIAVARAAWEKKKAEAAKAGTTTASKKA</sequence>
<dbReference type="EMBL" id="HBFB01032655">
    <property type="protein sequence ID" value="CAD8694086.1"/>
    <property type="molecule type" value="Transcribed_RNA"/>
</dbReference>
<proteinExistence type="predicted"/>